<evidence type="ECO:0000313" key="2">
    <source>
        <dbReference type="EMBL" id="PXY00861.1"/>
    </source>
</evidence>
<evidence type="ECO:0000256" key="1">
    <source>
        <dbReference type="SAM" id="MobiDB-lite"/>
    </source>
</evidence>
<gene>
    <name evidence="2" type="ORF">DF185_13260</name>
</gene>
<dbReference type="EMBL" id="QFLI01000005">
    <property type="protein sequence ID" value="PXY00861.1"/>
    <property type="molecule type" value="Genomic_DNA"/>
</dbReference>
<accession>A0A2V3ZX90</accession>
<sequence>MVNFLTSGLSPWPLVLGNFFSLLGLKSEAIQSPREFCPPDSELPPDLSGGQKKQTPNRNDLGHLIYNNRHYAEHL</sequence>
<protein>
    <submittedName>
        <fullName evidence="2">Uncharacterized protein</fullName>
    </submittedName>
</protein>
<evidence type="ECO:0000313" key="3">
    <source>
        <dbReference type="Proteomes" id="UP000248079"/>
    </source>
</evidence>
<feature type="region of interest" description="Disordered" evidence="1">
    <location>
        <begin position="34"/>
        <end position="63"/>
    </location>
</feature>
<dbReference type="Proteomes" id="UP000248079">
    <property type="component" value="Unassembled WGS sequence"/>
</dbReference>
<name>A0A2V3ZX90_9BACT</name>
<proteinExistence type="predicted"/>
<organism evidence="2 3">
    <name type="scientific">Marinifilum breve</name>
    <dbReference type="NCBI Taxonomy" id="2184082"/>
    <lineage>
        <taxon>Bacteria</taxon>
        <taxon>Pseudomonadati</taxon>
        <taxon>Bacteroidota</taxon>
        <taxon>Bacteroidia</taxon>
        <taxon>Marinilabiliales</taxon>
        <taxon>Marinifilaceae</taxon>
    </lineage>
</organism>
<keyword evidence="3" id="KW-1185">Reference proteome</keyword>
<comment type="caution">
    <text evidence="2">The sequence shown here is derived from an EMBL/GenBank/DDBJ whole genome shotgun (WGS) entry which is preliminary data.</text>
</comment>
<dbReference type="AlphaFoldDB" id="A0A2V3ZX90"/>
<reference evidence="2 3" key="1">
    <citation type="submission" date="2018-05" db="EMBL/GenBank/DDBJ databases">
        <title>Marinifilum breve JC075T sp. nov., a marine bacterium isolated from Yongle Blue Hole in the South China Sea.</title>
        <authorList>
            <person name="Fu T."/>
        </authorList>
    </citation>
    <scope>NUCLEOTIDE SEQUENCE [LARGE SCALE GENOMIC DNA]</scope>
    <source>
        <strain evidence="2 3">JC075</strain>
    </source>
</reference>